<gene>
    <name evidence="1" type="ORF">QN277_002205</name>
</gene>
<evidence type="ECO:0000313" key="1">
    <source>
        <dbReference type="EMBL" id="KAK4285514.1"/>
    </source>
</evidence>
<organism evidence="1 2">
    <name type="scientific">Acacia crassicarpa</name>
    <name type="common">northern wattle</name>
    <dbReference type="NCBI Taxonomy" id="499986"/>
    <lineage>
        <taxon>Eukaryota</taxon>
        <taxon>Viridiplantae</taxon>
        <taxon>Streptophyta</taxon>
        <taxon>Embryophyta</taxon>
        <taxon>Tracheophyta</taxon>
        <taxon>Spermatophyta</taxon>
        <taxon>Magnoliopsida</taxon>
        <taxon>eudicotyledons</taxon>
        <taxon>Gunneridae</taxon>
        <taxon>Pentapetalae</taxon>
        <taxon>rosids</taxon>
        <taxon>fabids</taxon>
        <taxon>Fabales</taxon>
        <taxon>Fabaceae</taxon>
        <taxon>Caesalpinioideae</taxon>
        <taxon>mimosoid clade</taxon>
        <taxon>Acacieae</taxon>
        <taxon>Acacia</taxon>
    </lineage>
</organism>
<dbReference type="EMBL" id="JAWXYG010000001">
    <property type="protein sequence ID" value="KAK4285514.1"/>
    <property type="molecule type" value="Genomic_DNA"/>
</dbReference>
<comment type="caution">
    <text evidence="1">The sequence shown here is derived from an EMBL/GenBank/DDBJ whole genome shotgun (WGS) entry which is preliminary data.</text>
</comment>
<reference evidence="1" key="1">
    <citation type="submission" date="2023-10" db="EMBL/GenBank/DDBJ databases">
        <title>Chromosome-level genome of the transformable northern wattle, Acacia crassicarpa.</title>
        <authorList>
            <person name="Massaro I."/>
            <person name="Sinha N.R."/>
            <person name="Poethig S."/>
            <person name="Leichty A.R."/>
        </authorList>
    </citation>
    <scope>NUCLEOTIDE SEQUENCE</scope>
    <source>
        <strain evidence="1">Acra3RX</strain>
        <tissue evidence="1">Leaf</tissue>
    </source>
</reference>
<dbReference type="AlphaFoldDB" id="A0AAE1TJA0"/>
<sequence>MSHANGQNLRNDGESFKNKFEQHEDNLRFLTSQANRIQESILDLQMSLGRYHSVNVTGAENGNGALQAEEETTQQILKKGNTAAGILCWLKSNTMSWASNAVFAKDVVGVVASLARVGSAELSQILSEYLGLETMLAIVCKTHEGVNALENYDADGTINSSRGLHGLGSSIGKRVHGRYIAICLEELRPFVGGFVPNDPRKKLNLPKPKLPNGDCPPGFIDYAVNMIHLDPENLSYLTADGLGLRETLFYALFSRLQIYGTRIEMLGALPCIVDGALSLDGGMIMKCGIFSLGSRKEVEVKFPVASGESDLPASYIQAEDMARMLKWERSKFAADIQREQQLLDHTQANLTNHV</sequence>
<protein>
    <recommendedName>
        <fullName evidence="3">Protein DEFECTIVE IN MERISTEM SILENCING 3</fullName>
    </recommendedName>
</protein>
<evidence type="ECO:0000313" key="2">
    <source>
        <dbReference type="Proteomes" id="UP001293593"/>
    </source>
</evidence>
<keyword evidence="2" id="KW-1185">Reference proteome</keyword>
<dbReference type="Proteomes" id="UP001293593">
    <property type="component" value="Unassembled WGS sequence"/>
</dbReference>
<dbReference type="PANTHER" id="PTHR33566">
    <property type="entry name" value="EN/SPM-LIKE TRANSPOSON-RELATED"/>
    <property type="match status" value="1"/>
</dbReference>
<name>A0AAE1TJA0_9FABA</name>
<proteinExistence type="predicted"/>
<evidence type="ECO:0008006" key="3">
    <source>
        <dbReference type="Google" id="ProtNLM"/>
    </source>
</evidence>
<dbReference type="PANTHER" id="PTHR33566:SF9">
    <property type="entry name" value="DEFECTIVE IN MERISTEM SILENCING PROTEIN"/>
    <property type="match status" value="1"/>
</dbReference>
<accession>A0AAE1TJA0</accession>